<dbReference type="GO" id="GO:0016757">
    <property type="term" value="F:glycosyltransferase activity"/>
    <property type="evidence" value="ECO:0007669"/>
    <property type="project" value="InterPro"/>
</dbReference>
<dbReference type="GO" id="GO:0005886">
    <property type="term" value="C:plasma membrane"/>
    <property type="evidence" value="ECO:0007669"/>
    <property type="project" value="InterPro"/>
</dbReference>
<dbReference type="RefSeq" id="WP_004601586.1">
    <property type="nucleotide sequence ID" value="NZ_JH815195.1"/>
</dbReference>
<dbReference type="eggNOG" id="ENOG502ZB59">
    <property type="taxonomic scope" value="Bacteria"/>
</dbReference>
<evidence type="ECO:0000259" key="3">
    <source>
        <dbReference type="Pfam" id="PF12250"/>
    </source>
</evidence>
<feature type="compositionally biased region" description="Pro residues" evidence="1">
    <location>
        <begin position="13"/>
        <end position="24"/>
    </location>
</feature>
<dbReference type="Pfam" id="PF12250">
    <property type="entry name" value="AftA_N"/>
    <property type="match status" value="1"/>
</dbReference>
<sequence length="449" mass="45658">MTAPEAPGTADPTPAPPTPSPGPPGRGATIAGLAAAALGGGAATLAAWFVLDRLDLPAANTSEIAQALATLSLVALVAVVALVVWRRLANPAAPRWLSGLAEAAAALAPAGLIVATLAVPLSATPFYLEGLRIDQGFRTEYLTRLTDTARLEDMSYEGLPTHYPAGWFWLGGRLANLLGLEAWQAFQPWALASIAAAACAGVVAWRRITGSLPLAAAAGLATTATVIALNPEEPYAAIVALGAAPAAAIALRALSGGRFAAAGLLVYLGLSATIYTLFTGVVAVSLTVLALVLAARRRSLAPIARVAVIGAGSLLIAAPAWLPYLLAVVGGHPSAENAAQQYLPEEGTVLSTPFFEFDAFGLLCLAGLVTMLLARKRPAIASLGAMTALYYGWEVASMLVTPTGTTLLGFRVGLLIAAQFAAAGGLGAVYAARWALGRLAAVRPEPAAP</sequence>
<feature type="transmembrane region" description="Helical" evidence="2">
    <location>
        <begin position="306"/>
        <end position="326"/>
    </location>
</feature>
<dbReference type="AlphaFoldDB" id="K0YDI3"/>
<feature type="transmembrane region" description="Helical" evidence="2">
    <location>
        <begin position="354"/>
        <end position="373"/>
    </location>
</feature>
<keyword evidence="2" id="KW-0472">Membrane</keyword>
<keyword evidence="5" id="KW-1185">Reference proteome</keyword>
<feature type="transmembrane region" description="Helical" evidence="2">
    <location>
        <begin position="274"/>
        <end position="294"/>
    </location>
</feature>
<reference evidence="4 5" key="1">
    <citation type="submission" date="2012-08" db="EMBL/GenBank/DDBJ databases">
        <title>The Genome Sequence of Turicella otitidis ATCC 51513.</title>
        <authorList>
            <consortium name="The Broad Institute Genome Sequencing Platform"/>
            <person name="Earl A."/>
            <person name="Ward D."/>
            <person name="Feldgarden M."/>
            <person name="Gevers D."/>
            <person name="Huys G."/>
            <person name="Walker B."/>
            <person name="Young S.K."/>
            <person name="Zeng Q."/>
            <person name="Gargeya S."/>
            <person name="Fitzgerald M."/>
            <person name="Haas B."/>
            <person name="Abouelleil A."/>
            <person name="Alvarado L."/>
            <person name="Arachchi H.M."/>
            <person name="Berlin A.M."/>
            <person name="Chapman S.B."/>
            <person name="Goldberg J."/>
            <person name="Griggs A."/>
            <person name="Gujja S."/>
            <person name="Hansen M."/>
            <person name="Howarth C."/>
            <person name="Imamovic A."/>
            <person name="Larimer J."/>
            <person name="McCowen C."/>
            <person name="Montmayeur A."/>
            <person name="Murphy C."/>
            <person name="Neiman D."/>
            <person name="Pearson M."/>
            <person name="Priest M."/>
            <person name="Roberts A."/>
            <person name="Saif S."/>
            <person name="Shea T."/>
            <person name="Sisk P."/>
            <person name="Sykes S."/>
            <person name="Wortman J."/>
            <person name="Nusbaum C."/>
            <person name="Birren B."/>
        </authorList>
    </citation>
    <scope>NUCLEOTIDE SEQUENCE [LARGE SCALE GENOMIC DNA]</scope>
    <source>
        <strain evidence="4 5">ATCC 51513</strain>
    </source>
</reference>
<proteinExistence type="predicted"/>
<dbReference type="InterPro" id="IPR020963">
    <property type="entry name" value="ArabinofuranosylTrfase_AftA_N"/>
</dbReference>
<feature type="transmembrane region" description="Helical" evidence="2">
    <location>
        <begin position="380"/>
        <end position="400"/>
    </location>
</feature>
<evidence type="ECO:0000256" key="1">
    <source>
        <dbReference type="SAM" id="MobiDB-lite"/>
    </source>
</evidence>
<feature type="transmembrane region" description="Helical" evidence="2">
    <location>
        <begin position="412"/>
        <end position="436"/>
    </location>
</feature>
<dbReference type="EMBL" id="AHAE01000079">
    <property type="protein sequence ID" value="EJZ81386.1"/>
    <property type="molecule type" value="Genomic_DNA"/>
</dbReference>
<dbReference type="HOGENOM" id="CLU_610515_0_0_11"/>
<protein>
    <recommendedName>
        <fullName evidence="3">Arabinofuranosyltransferase AftA N-terminal domain-containing protein</fullName>
    </recommendedName>
</protein>
<feature type="compositionally biased region" description="Low complexity" evidence="1">
    <location>
        <begin position="1"/>
        <end position="12"/>
    </location>
</feature>
<evidence type="ECO:0000256" key="2">
    <source>
        <dbReference type="SAM" id="Phobius"/>
    </source>
</evidence>
<feature type="domain" description="Arabinofuranosyltransferase AftA N-terminal" evidence="3">
    <location>
        <begin position="33"/>
        <end position="442"/>
    </location>
</feature>
<keyword evidence="2" id="KW-1133">Transmembrane helix</keyword>
<comment type="caution">
    <text evidence="4">The sequence shown here is derived from an EMBL/GenBank/DDBJ whole genome shotgun (WGS) entry which is preliminary data.</text>
</comment>
<organism evidence="4 5">
    <name type="scientific">Corynebacterium otitidis ATCC 51513</name>
    <dbReference type="NCBI Taxonomy" id="883169"/>
    <lineage>
        <taxon>Bacteria</taxon>
        <taxon>Bacillati</taxon>
        <taxon>Actinomycetota</taxon>
        <taxon>Actinomycetes</taxon>
        <taxon>Mycobacteriales</taxon>
        <taxon>Corynebacteriaceae</taxon>
        <taxon>Corynebacterium</taxon>
    </lineage>
</organism>
<feature type="transmembrane region" description="Helical" evidence="2">
    <location>
        <begin position="30"/>
        <end position="51"/>
    </location>
</feature>
<dbReference type="GO" id="GO:0044038">
    <property type="term" value="P:cell wall macromolecule biosynthetic process"/>
    <property type="evidence" value="ECO:0007669"/>
    <property type="project" value="InterPro"/>
</dbReference>
<feature type="transmembrane region" description="Helical" evidence="2">
    <location>
        <begin position="236"/>
        <end position="254"/>
    </location>
</feature>
<accession>K0YDI3</accession>
<evidence type="ECO:0000313" key="4">
    <source>
        <dbReference type="EMBL" id="EJZ81386.1"/>
    </source>
</evidence>
<feature type="transmembrane region" description="Helical" evidence="2">
    <location>
        <begin position="63"/>
        <end position="85"/>
    </location>
</feature>
<keyword evidence="2" id="KW-0812">Transmembrane</keyword>
<feature type="region of interest" description="Disordered" evidence="1">
    <location>
        <begin position="1"/>
        <end position="26"/>
    </location>
</feature>
<gene>
    <name evidence="4" type="ORF">HMPREF9719_01696</name>
</gene>
<feature type="non-terminal residue" evidence="4">
    <location>
        <position position="449"/>
    </location>
</feature>
<evidence type="ECO:0000313" key="5">
    <source>
        <dbReference type="Proteomes" id="UP000006078"/>
    </source>
</evidence>
<feature type="transmembrane region" description="Helical" evidence="2">
    <location>
        <begin position="105"/>
        <end position="128"/>
    </location>
</feature>
<dbReference type="Proteomes" id="UP000006078">
    <property type="component" value="Unassembled WGS sequence"/>
</dbReference>
<name>K0YDI3_9CORY</name>